<dbReference type="SUPFAM" id="SSF81383">
    <property type="entry name" value="F-box domain"/>
    <property type="match status" value="1"/>
</dbReference>
<dbReference type="InterPro" id="IPR036047">
    <property type="entry name" value="F-box-like_dom_sf"/>
</dbReference>
<evidence type="ECO:0000313" key="2">
    <source>
        <dbReference type="EMBL" id="KAL0635416.1"/>
    </source>
</evidence>
<dbReference type="PROSITE" id="PS50181">
    <property type="entry name" value="FBOX"/>
    <property type="match status" value="1"/>
</dbReference>
<organism evidence="2 3">
    <name type="scientific">Discina gigas</name>
    <dbReference type="NCBI Taxonomy" id="1032678"/>
    <lineage>
        <taxon>Eukaryota</taxon>
        <taxon>Fungi</taxon>
        <taxon>Dikarya</taxon>
        <taxon>Ascomycota</taxon>
        <taxon>Pezizomycotina</taxon>
        <taxon>Pezizomycetes</taxon>
        <taxon>Pezizales</taxon>
        <taxon>Discinaceae</taxon>
        <taxon>Discina</taxon>
    </lineage>
</organism>
<gene>
    <name evidence="2" type="ORF">Q9L58_005624</name>
</gene>
<dbReference type="Proteomes" id="UP001447188">
    <property type="component" value="Unassembled WGS sequence"/>
</dbReference>
<proteinExistence type="predicted"/>
<dbReference type="InterPro" id="IPR032675">
    <property type="entry name" value="LRR_dom_sf"/>
</dbReference>
<evidence type="ECO:0000259" key="1">
    <source>
        <dbReference type="PROSITE" id="PS50181"/>
    </source>
</evidence>
<evidence type="ECO:0000313" key="3">
    <source>
        <dbReference type="Proteomes" id="UP001447188"/>
    </source>
</evidence>
<accession>A0ABR3GHR3</accession>
<protein>
    <recommendedName>
        <fullName evidence="1">F-box domain-containing protein</fullName>
    </recommendedName>
</protein>
<feature type="domain" description="F-box" evidence="1">
    <location>
        <begin position="1"/>
        <end position="50"/>
    </location>
</feature>
<keyword evidence="3" id="KW-1185">Reference proteome</keyword>
<comment type="caution">
    <text evidence="2">The sequence shown here is derived from an EMBL/GenBank/DDBJ whole genome shotgun (WGS) entry which is preliminary data.</text>
</comment>
<name>A0ABR3GHR3_9PEZI</name>
<dbReference type="Gene3D" id="3.80.10.10">
    <property type="entry name" value="Ribonuclease Inhibitor"/>
    <property type="match status" value="1"/>
</dbReference>
<dbReference type="SMART" id="SM00256">
    <property type="entry name" value="FBOX"/>
    <property type="match status" value="1"/>
</dbReference>
<dbReference type="Pfam" id="PF12937">
    <property type="entry name" value="F-box-like"/>
    <property type="match status" value="1"/>
</dbReference>
<dbReference type="InterPro" id="IPR001810">
    <property type="entry name" value="F-box_dom"/>
</dbReference>
<dbReference type="Gene3D" id="1.20.1280.50">
    <property type="match status" value="1"/>
</dbReference>
<dbReference type="EMBL" id="JBBBZM010000070">
    <property type="protein sequence ID" value="KAL0635416.1"/>
    <property type="molecule type" value="Genomic_DNA"/>
</dbReference>
<reference evidence="2 3" key="1">
    <citation type="submission" date="2024-02" db="EMBL/GenBank/DDBJ databases">
        <title>Discinaceae phylogenomics.</title>
        <authorList>
            <person name="Dirks A.C."/>
            <person name="James T.Y."/>
        </authorList>
    </citation>
    <scope>NUCLEOTIDE SEQUENCE [LARGE SCALE GENOMIC DNA]</scope>
    <source>
        <strain evidence="2 3">ACD0624</strain>
    </source>
</reference>
<dbReference type="CDD" id="cd09917">
    <property type="entry name" value="F-box_SF"/>
    <property type="match status" value="1"/>
</dbReference>
<sequence>MAIIQIMPNEILFNIFSYLYFEDLLATSLVSHTFHNLSQSPLYQEPYLRIDDLPRCDSSAGVLIPQPEPGQEAVALFLRTLLLAPGRDTLARYVKGLCVDLAVERGRATHNARTDLLRKAALNLGFDDHPLTDQGAQIVMILRLLPQLTTLELRAGDGQPGYCYEKVKASIMGPGTIPIGLQNIHLFTSVRIFEGTCVTPMILLALLRLPSIRRIAVSIGEGDSETEMFMTAAALAAGTSLVTQLEINPGDINPTSLKSILKIPKSLTSFLYSVGDQGYGKENLKQFGQALAPLKESLEHLDLHFTDTPSHWDYLYGVNTIGTLRGWENLRTLKLQMASLVGELRNDLSLAKMLPQGLSSLVVHEDCYWYGSDLVDQLIGALRQRALVALRMMTVVVTWEYLPAEMEDRLRCACREAGVDLVLDIDQAEE</sequence>